<protein>
    <submittedName>
        <fullName evidence="3">Uncharacterized protein</fullName>
    </submittedName>
</protein>
<reference evidence="3 4" key="1">
    <citation type="submission" date="2021-02" db="EMBL/GenBank/DDBJ databases">
        <title>Variation within the Batrachochytrium salamandrivorans European outbreak.</title>
        <authorList>
            <person name="Kelly M."/>
            <person name="Pasmans F."/>
            <person name="Shea T.P."/>
            <person name="Munoz J.F."/>
            <person name="Carranza S."/>
            <person name="Cuomo C.A."/>
            <person name="Martel A."/>
        </authorList>
    </citation>
    <scope>NUCLEOTIDE SEQUENCE [LARGE SCALE GENOMIC DNA]</scope>
    <source>
        <strain evidence="3 4">AMFP18/2</strain>
    </source>
</reference>
<sequence length="529" mass="57597">MRVGAGIILSVLSSSVLAAVIPDYDSHGILLARRTVNPDPMDLLWKRADEKQTGPVPSSSGSGASAGSSAGADAGASASTEANASSGSSTGASTEASSGTGITTVAKTGITTVAKTGITTVAKTGITTVAKTGVSTVAEIDTIVSSSNPNYSSENSGLSKMGRFREFFKRFYMKLKLSWQTAKQKAIWRRGERLIKKAIKRVTEAIEGEGAKQVILEINDFLNITQKASQRAFDLYHSKTKMPLLLFIPKGKNQRSLTKAMLKIKNTGKKIIKEHHRYVARSISRITKRPNDVTREMERIKKSVFRVHLALKNLHDGEYKDLASKVGSTGNEKHIKVAEAHISEMGMYYEIILLAFDYIKAHIMVGRITFKRIPTSGFSNFKSGVKSRLGFKKKPSTGVTSNQGPLSLEAPNQRLAIMEEPNQRLAIMEVPNQRLAIMEAPNQRPSDENTSNPKPPGQGPSNQGPPDQGTSKQEPSDEKPSDENTSNQEESKQEPPDQGPSDQQAPDQGKRPPISKPRWLKPNRQTPPV</sequence>
<name>A0ABQ8EWI9_9FUNG</name>
<feature type="region of interest" description="Disordered" evidence="1">
    <location>
        <begin position="49"/>
        <end position="99"/>
    </location>
</feature>
<feature type="compositionally biased region" description="Low complexity" evidence="1">
    <location>
        <begin position="459"/>
        <end position="469"/>
    </location>
</feature>
<evidence type="ECO:0000256" key="1">
    <source>
        <dbReference type="SAM" id="MobiDB-lite"/>
    </source>
</evidence>
<gene>
    <name evidence="3" type="ORF">BASA50_011109</name>
</gene>
<accession>A0ABQ8EWI9</accession>
<evidence type="ECO:0000313" key="4">
    <source>
        <dbReference type="Proteomes" id="UP001648503"/>
    </source>
</evidence>
<comment type="caution">
    <text evidence="3">The sequence shown here is derived from an EMBL/GenBank/DDBJ whole genome shotgun (WGS) entry which is preliminary data.</text>
</comment>
<keyword evidence="2" id="KW-0732">Signal</keyword>
<keyword evidence="4" id="KW-1185">Reference proteome</keyword>
<feature type="chain" id="PRO_5046810354" evidence="2">
    <location>
        <begin position="19"/>
        <end position="529"/>
    </location>
</feature>
<organism evidence="3 4">
    <name type="scientific">Batrachochytrium salamandrivorans</name>
    <dbReference type="NCBI Taxonomy" id="1357716"/>
    <lineage>
        <taxon>Eukaryota</taxon>
        <taxon>Fungi</taxon>
        <taxon>Fungi incertae sedis</taxon>
        <taxon>Chytridiomycota</taxon>
        <taxon>Chytridiomycota incertae sedis</taxon>
        <taxon>Chytridiomycetes</taxon>
        <taxon>Rhizophydiales</taxon>
        <taxon>Rhizophydiales incertae sedis</taxon>
        <taxon>Batrachochytrium</taxon>
    </lineage>
</organism>
<feature type="signal peptide" evidence="2">
    <location>
        <begin position="1"/>
        <end position="18"/>
    </location>
</feature>
<feature type="compositionally biased region" description="Low complexity" evidence="1">
    <location>
        <begin position="58"/>
        <end position="99"/>
    </location>
</feature>
<feature type="region of interest" description="Disordered" evidence="1">
    <location>
        <begin position="442"/>
        <end position="529"/>
    </location>
</feature>
<dbReference type="Proteomes" id="UP001648503">
    <property type="component" value="Unassembled WGS sequence"/>
</dbReference>
<proteinExistence type="predicted"/>
<evidence type="ECO:0000313" key="3">
    <source>
        <dbReference type="EMBL" id="KAH6587807.1"/>
    </source>
</evidence>
<feature type="region of interest" description="Disordered" evidence="1">
    <location>
        <begin position="388"/>
        <end position="407"/>
    </location>
</feature>
<evidence type="ECO:0000256" key="2">
    <source>
        <dbReference type="SAM" id="SignalP"/>
    </source>
</evidence>
<dbReference type="EMBL" id="JAFCIX010000551">
    <property type="protein sequence ID" value="KAH6587807.1"/>
    <property type="molecule type" value="Genomic_DNA"/>
</dbReference>